<dbReference type="FunFam" id="3.10.310.40:FF:000002">
    <property type="entry name" value="alanine--tRNA ligase, cytoplasmic"/>
    <property type="match status" value="1"/>
</dbReference>
<dbReference type="GO" id="GO:0004813">
    <property type="term" value="F:alanine-tRNA ligase activity"/>
    <property type="evidence" value="ECO:0007669"/>
    <property type="project" value="UniProtKB-UniRule"/>
</dbReference>
<sequence length="978" mass="108718">MSQPTAFKDVRQAFINFFQDKYDHLFVRSSSVIPLEDPTLLFANAGMNQFKPIFLGTVDPNSDMAKWKRAVNTQKCIRAGGKHNDLDDVGKDVYHHTFFEMLGNWSFGDFFKKEICSWAFELLTQVYGLKKERIYVTYFGGNKSAGLDPDEECRQIWVDVGIDPSRILPFDMKDNFWEMGETGPCGPCSEIHYDRIGGRDASALVNMDDPNVIEIWNLVFIQFNRENDGSLKQLPSKHVDTGMGFERLVSVIQDKTSNYDTDVFAPLFKAIQEKTGARDYTGKVGNDDSDGIDMAYRVVADHARTLSIALSDGGRPDNVGRGYVLRRILRRAIRFIEKLGGKPGALSTLVPVVVDLLGDIFPELNKDPSLVMDIINDEEVQFLKTLSRGKRLLERTIEKLNNTKVLPGEIAWKLYDTYGFPFDLTQLMAEENGLSVDMEGFEQAKVAAQLISQAKTSQLNTTVDLDVHAISELKDQKVPLTNDSAKYNYRALSDKKDSVYSFDSCQGKVLAIRKNKSFVDQINDSDVVGLIMDRTNFYAEAGGQEFDTGFMIKDDSKVDVEFQVLQVKIYGGYIMHIGYLHHNPTEGDLNPSINVGDMLRLEINQERRKLIMNNHTGTHVLNFALRAVLNETDQKGSLVAADKLRFDFTNKAAMTVAQVKQAEQIARDLINKNELVYAKDSPLSLAKAVKGLRAVFDETYPDPVRIVSIGVPIEELLDDPNSPAGVNTSVEFCGGTHLQRSGHIGDFVITSEEAIAKGIRRIICVTGPEATRSISKLAELERLAAELQIVINANRSQFSQLHKEFVKKIVDLQQQVSASDISYWKKDELRTTLNGLKKLIDDHERSIKAAQANEVVNVAKQIATDQHGSPYIVSVLNAGSNAKALDSALKAVKTITPNTAAMFFSVDDETQKIICLSSVPKEIAEKGLKANEWVNNITTLINGKGGGKLDSAQATGTNIGSLDEAVKLSSEFAQLKLS</sequence>
<comment type="domain">
    <text evidence="16">Consists of three domains; the N-terminal catalytic domain, the editing domain and the C-terminal C-Ala domain. The editing domain removes incorrectly charged amino acids, while the C-Ala domain, along with tRNA(Ala), serves as a bridge to cooperatively bring together the editing and aminoacylation centers thus stimulating deacylation of misacylated tRNAs.</text>
</comment>
<evidence type="ECO:0000256" key="3">
    <source>
        <dbReference type="ARBA" id="ARBA00017959"/>
    </source>
</evidence>
<dbReference type="EC" id="6.1.1.7" evidence="2"/>
<dbReference type="InterPro" id="IPR009000">
    <property type="entry name" value="Transl_B-barrel_sf"/>
</dbReference>
<comment type="catalytic activity">
    <reaction evidence="15 16">
        <text>tRNA(Ala) + L-alanine + ATP = L-alanyl-tRNA(Ala) + AMP + diphosphate</text>
        <dbReference type="Rhea" id="RHEA:12540"/>
        <dbReference type="Rhea" id="RHEA-COMP:9657"/>
        <dbReference type="Rhea" id="RHEA-COMP:9923"/>
        <dbReference type="ChEBI" id="CHEBI:30616"/>
        <dbReference type="ChEBI" id="CHEBI:33019"/>
        <dbReference type="ChEBI" id="CHEBI:57972"/>
        <dbReference type="ChEBI" id="CHEBI:78442"/>
        <dbReference type="ChEBI" id="CHEBI:78497"/>
        <dbReference type="ChEBI" id="CHEBI:456215"/>
        <dbReference type="EC" id="6.1.1.7"/>
    </reaction>
</comment>
<evidence type="ECO:0000256" key="11">
    <source>
        <dbReference type="ARBA" id="ARBA00022884"/>
    </source>
</evidence>
<proteinExistence type="inferred from homology"/>
<dbReference type="InterPro" id="IPR012947">
    <property type="entry name" value="tRNA_SAD"/>
</dbReference>
<dbReference type="GO" id="GO:0008270">
    <property type="term" value="F:zinc ion binding"/>
    <property type="evidence" value="ECO:0007669"/>
    <property type="project" value="UniProtKB-UniRule"/>
</dbReference>
<comment type="subunit">
    <text evidence="16">Monomer.</text>
</comment>
<dbReference type="GO" id="GO:0000049">
    <property type="term" value="F:tRNA binding"/>
    <property type="evidence" value="ECO:0007669"/>
    <property type="project" value="UniProtKB-KW"/>
</dbReference>
<keyword evidence="20" id="KW-1185">Reference proteome</keyword>
<dbReference type="Pfam" id="PF02272">
    <property type="entry name" value="DHHA1"/>
    <property type="match status" value="1"/>
</dbReference>
<keyword evidence="4" id="KW-0963">Cytoplasm</keyword>
<dbReference type="InterPro" id="IPR050058">
    <property type="entry name" value="Ala-tRNA_ligase"/>
</dbReference>
<dbReference type="SMART" id="SM00863">
    <property type="entry name" value="tRNA_SAD"/>
    <property type="match status" value="1"/>
</dbReference>
<evidence type="ECO:0000256" key="14">
    <source>
        <dbReference type="ARBA" id="ARBA00032577"/>
    </source>
</evidence>
<reference evidence="19" key="1">
    <citation type="submission" date="2022-12" db="EMBL/GenBank/DDBJ databases">
        <title>Genome assemblies of Blomia tropicalis.</title>
        <authorList>
            <person name="Cui Y."/>
        </authorList>
    </citation>
    <scope>NUCLEOTIDE SEQUENCE</scope>
    <source>
        <tissue evidence="19">Adult mites</tissue>
    </source>
</reference>
<dbReference type="FunFam" id="3.30.930.10:FF:000011">
    <property type="entry name" value="Alanine--tRNA ligase, cytoplasmic"/>
    <property type="match status" value="1"/>
</dbReference>
<dbReference type="Gene3D" id="3.30.930.10">
    <property type="entry name" value="Bira Bifunctional Protein, Domain 2"/>
    <property type="match status" value="1"/>
</dbReference>
<evidence type="ECO:0000256" key="10">
    <source>
        <dbReference type="ARBA" id="ARBA00022840"/>
    </source>
</evidence>
<comment type="cofactor">
    <cofactor evidence="16">
        <name>Zn(2+)</name>
        <dbReference type="ChEBI" id="CHEBI:29105"/>
    </cofactor>
    <text evidence="16">Binds 1 zinc ion per subunit.</text>
</comment>
<dbReference type="Gene3D" id="3.10.310.40">
    <property type="match status" value="1"/>
</dbReference>
<dbReference type="NCBIfam" id="TIGR00344">
    <property type="entry name" value="alaS"/>
    <property type="match status" value="1"/>
</dbReference>
<evidence type="ECO:0000313" key="20">
    <source>
        <dbReference type="Proteomes" id="UP001142055"/>
    </source>
</evidence>
<evidence type="ECO:0000256" key="15">
    <source>
        <dbReference type="ARBA" id="ARBA00048300"/>
    </source>
</evidence>
<dbReference type="PROSITE" id="PS50860">
    <property type="entry name" value="AA_TRNA_LIGASE_II_ALA"/>
    <property type="match status" value="1"/>
</dbReference>
<dbReference type="OrthoDB" id="2423964at2759"/>
<evidence type="ECO:0000256" key="17">
    <source>
        <dbReference type="SAM" id="Coils"/>
    </source>
</evidence>
<dbReference type="GO" id="GO:0002161">
    <property type="term" value="F:aminoacyl-tRNA deacylase activity"/>
    <property type="evidence" value="ECO:0007669"/>
    <property type="project" value="TreeGrafter"/>
</dbReference>
<dbReference type="Gene3D" id="2.40.30.130">
    <property type="match status" value="1"/>
</dbReference>
<evidence type="ECO:0000256" key="1">
    <source>
        <dbReference type="ARBA" id="ARBA00008429"/>
    </source>
</evidence>
<gene>
    <name evidence="19" type="ORF">RDWZM_007200</name>
</gene>
<dbReference type="InterPro" id="IPR018162">
    <property type="entry name" value="Ala-tRNA-ligase_IIc_anticod-bd"/>
</dbReference>
<evidence type="ECO:0000256" key="6">
    <source>
        <dbReference type="ARBA" id="ARBA00022598"/>
    </source>
</evidence>
<dbReference type="InterPro" id="IPR018163">
    <property type="entry name" value="Thr/Ala-tRNA-synth_IIc_edit"/>
</dbReference>
<feature type="binding site" evidence="16">
    <location>
        <position position="733"/>
    </location>
    <ligand>
        <name>Zn(2+)</name>
        <dbReference type="ChEBI" id="CHEBI:29105"/>
    </ligand>
</feature>
<evidence type="ECO:0000313" key="19">
    <source>
        <dbReference type="EMBL" id="KAJ6221388.1"/>
    </source>
</evidence>
<evidence type="ECO:0000256" key="7">
    <source>
        <dbReference type="ARBA" id="ARBA00022723"/>
    </source>
</evidence>
<dbReference type="OMA" id="NKKDNFW"/>
<protein>
    <recommendedName>
        <fullName evidence="3">Alanine--tRNA ligase</fullName>
        <ecNumber evidence="2">6.1.1.7</ecNumber>
    </recommendedName>
    <alternativeName>
        <fullName evidence="14">Alanyl-tRNA synthetase</fullName>
    </alternativeName>
</protein>
<dbReference type="GO" id="GO:0005739">
    <property type="term" value="C:mitochondrion"/>
    <property type="evidence" value="ECO:0007669"/>
    <property type="project" value="TreeGrafter"/>
</dbReference>
<keyword evidence="10 16" id="KW-0067">ATP-binding</keyword>
<dbReference type="Pfam" id="PF01411">
    <property type="entry name" value="tRNA-synt_2c"/>
    <property type="match status" value="1"/>
</dbReference>
<evidence type="ECO:0000256" key="2">
    <source>
        <dbReference type="ARBA" id="ARBA00013168"/>
    </source>
</evidence>
<evidence type="ECO:0000256" key="16">
    <source>
        <dbReference type="HAMAP-Rule" id="MF_03133"/>
    </source>
</evidence>
<evidence type="ECO:0000259" key="18">
    <source>
        <dbReference type="PROSITE" id="PS50860"/>
    </source>
</evidence>
<evidence type="ECO:0000256" key="5">
    <source>
        <dbReference type="ARBA" id="ARBA00022555"/>
    </source>
</evidence>
<feature type="binding site" evidence="16">
    <location>
        <position position="615"/>
    </location>
    <ligand>
        <name>Zn(2+)</name>
        <dbReference type="ChEBI" id="CHEBI:29105"/>
    </ligand>
</feature>
<evidence type="ECO:0000256" key="9">
    <source>
        <dbReference type="ARBA" id="ARBA00022833"/>
    </source>
</evidence>
<dbReference type="Pfam" id="PF07973">
    <property type="entry name" value="tRNA_SAD"/>
    <property type="match status" value="1"/>
</dbReference>
<dbReference type="EMBL" id="JAPWDV010000002">
    <property type="protein sequence ID" value="KAJ6221388.1"/>
    <property type="molecule type" value="Genomic_DNA"/>
</dbReference>
<keyword evidence="8 16" id="KW-0547">Nucleotide-binding</keyword>
<feature type="coiled-coil region" evidence="17">
    <location>
        <begin position="826"/>
        <end position="853"/>
    </location>
</feature>
<dbReference type="Proteomes" id="UP001142055">
    <property type="component" value="Chromosome 2"/>
</dbReference>
<keyword evidence="11 16" id="KW-0694">RNA-binding</keyword>
<keyword evidence="13 16" id="KW-0030">Aminoacyl-tRNA synthetase</keyword>
<feature type="binding site" evidence="16">
    <location>
        <position position="737"/>
    </location>
    <ligand>
        <name>Zn(2+)</name>
        <dbReference type="ChEBI" id="CHEBI:29105"/>
    </ligand>
</feature>
<keyword evidence="12 16" id="KW-0648">Protein biosynthesis</keyword>
<dbReference type="InterPro" id="IPR002318">
    <property type="entry name" value="Ala-tRNA-lgiase_IIc"/>
</dbReference>
<dbReference type="HAMAP" id="MF_00036_B">
    <property type="entry name" value="Ala_tRNA_synth_B"/>
    <property type="match status" value="1"/>
</dbReference>
<comment type="caution">
    <text evidence="19">The sequence shown here is derived from an EMBL/GenBank/DDBJ whole genome shotgun (WGS) entry which is preliminary data.</text>
</comment>
<dbReference type="InterPro" id="IPR023033">
    <property type="entry name" value="Ala_tRNA_ligase_euk/bac"/>
</dbReference>
<evidence type="ECO:0000256" key="8">
    <source>
        <dbReference type="ARBA" id="ARBA00022741"/>
    </source>
</evidence>
<dbReference type="FunFam" id="3.30.980.10:FF:000004">
    <property type="entry name" value="Alanine--tRNA ligase, cytoplasmic"/>
    <property type="match status" value="1"/>
</dbReference>
<dbReference type="InterPro" id="IPR045864">
    <property type="entry name" value="aa-tRNA-synth_II/BPL/LPL"/>
</dbReference>
<feature type="binding site" evidence="16">
    <location>
        <position position="619"/>
    </location>
    <ligand>
        <name>Zn(2+)</name>
        <dbReference type="ChEBI" id="CHEBI:29105"/>
    </ligand>
</feature>
<evidence type="ECO:0000256" key="12">
    <source>
        <dbReference type="ARBA" id="ARBA00022917"/>
    </source>
</evidence>
<dbReference type="InterPro" id="IPR018165">
    <property type="entry name" value="Ala-tRNA-synth_IIc_core"/>
</dbReference>
<organism evidence="19 20">
    <name type="scientific">Blomia tropicalis</name>
    <name type="common">Mite</name>
    <dbReference type="NCBI Taxonomy" id="40697"/>
    <lineage>
        <taxon>Eukaryota</taxon>
        <taxon>Metazoa</taxon>
        <taxon>Ecdysozoa</taxon>
        <taxon>Arthropoda</taxon>
        <taxon>Chelicerata</taxon>
        <taxon>Arachnida</taxon>
        <taxon>Acari</taxon>
        <taxon>Acariformes</taxon>
        <taxon>Sarcoptiformes</taxon>
        <taxon>Astigmata</taxon>
        <taxon>Glycyphagoidea</taxon>
        <taxon>Echimyopodidae</taxon>
        <taxon>Blomia</taxon>
    </lineage>
</organism>
<keyword evidence="5 16" id="KW-0820">tRNA-binding</keyword>
<dbReference type="PRINTS" id="PR00980">
    <property type="entry name" value="TRNASYNTHALA"/>
</dbReference>
<comment type="similarity">
    <text evidence="1">Belongs to the class-II aminoacyl-tRNA synthetase family. Alax-L subfamily.</text>
</comment>
<dbReference type="Gene3D" id="3.30.980.10">
    <property type="entry name" value="Threonyl-trna Synthetase, Chain A, domain 2"/>
    <property type="match status" value="1"/>
</dbReference>
<dbReference type="GO" id="GO:0005524">
    <property type="term" value="F:ATP binding"/>
    <property type="evidence" value="ECO:0007669"/>
    <property type="project" value="UniProtKB-UniRule"/>
</dbReference>
<feature type="domain" description="Alanyl-transfer RNA synthetases family profile" evidence="18">
    <location>
        <begin position="5"/>
        <end position="776"/>
    </location>
</feature>
<dbReference type="SUPFAM" id="SSF50447">
    <property type="entry name" value="Translation proteins"/>
    <property type="match status" value="1"/>
</dbReference>
<dbReference type="PANTHER" id="PTHR11777">
    <property type="entry name" value="ALANYL-TRNA SYNTHETASE"/>
    <property type="match status" value="1"/>
</dbReference>
<comment type="function">
    <text evidence="16">Catalyzes the attachment of alanine to tRNA(Ala) in a two-step reaction: alanine is first activated by ATP to form Ala-AMP and then transferred to the acceptor end of tRNA(Ala). Also edits incorrectly charged tRNA(Ala) via its editing domain.</text>
</comment>
<keyword evidence="17" id="KW-0175">Coiled coil</keyword>
<dbReference type="SUPFAM" id="SSF101353">
    <property type="entry name" value="Putative anticodon-binding domain of alanyl-tRNA synthetase (AlaRS)"/>
    <property type="match status" value="1"/>
</dbReference>
<dbReference type="GO" id="GO:0006419">
    <property type="term" value="P:alanyl-tRNA aminoacylation"/>
    <property type="evidence" value="ECO:0007669"/>
    <property type="project" value="InterPro"/>
</dbReference>
<evidence type="ECO:0000256" key="4">
    <source>
        <dbReference type="ARBA" id="ARBA00022490"/>
    </source>
</evidence>
<dbReference type="CDD" id="cd00673">
    <property type="entry name" value="AlaRS_core"/>
    <property type="match status" value="1"/>
</dbReference>
<keyword evidence="9 16" id="KW-0862">Zinc</keyword>
<keyword evidence="6 16" id="KW-0436">Ligase</keyword>
<dbReference type="PANTHER" id="PTHR11777:SF9">
    <property type="entry name" value="ALANINE--TRNA LIGASE, CYTOPLASMIC"/>
    <property type="match status" value="1"/>
</dbReference>
<keyword evidence="7 16" id="KW-0479">Metal-binding</keyword>
<name>A0A9Q0M7K5_BLOTA</name>
<dbReference type="SUPFAM" id="SSF55681">
    <property type="entry name" value="Class II aaRS and biotin synthetases"/>
    <property type="match status" value="1"/>
</dbReference>
<evidence type="ECO:0000256" key="13">
    <source>
        <dbReference type="ARBA" id="ARBA00023146"/>
    </source>
</evidence>
<dbReference type="SUPFAM" id="SSF55186">
    <property type="entry name" value="ThrRS/AlaRS common domain"/>
    <property type="match status" value="1"/>
</dbReference>
<accession>A0A9Q0M7K5</accession>
<dbReference type="InterPro" id="IPR018164">
    <property type="entry name" value="Ala-tRNA-synth_IIc_N"/>
</dbReference>
<dbReference type="InterPro" id="IPR003156">
    <property type="entry name" value="DHHA1_dom"/>
</dbReference>
<dbReference type="AlphaFoldDB" id="A0A9Q0M7K5"/>